<gene>
    <name evidence="2" type="ORF">EVB03_06315</name>
</gene>
<dbReference type="GO" id="GO:0016787">
    <property type="term" value="F:hydrolase activity"/>
    <property type="evidence" value="ECO:0007669"/>
    <property type="project" value="UniProtKB-KW"/>
</dbReference>
<keyword evidence="2" id="KW-0378">Hydrolase</keyword>
<dbReference type="Gene3D" id="3.40.50.1820">
    <property type="entry name" value="alpha/beta hydrolase"/>
    <property type="match status" value="1"/>
</dbReference>
<dbReference type="AlphaFoldDB" id="A0A520MFF9"/>
<dbReference type="Proteomes" id="UP000315889">
    <property type="component" value="Unassembled WGS sequence"/>
</dbReference>
<evidence type="ECO:0000259" key="1">
    <source>
        <dbReference type="Pfam" id="PF01738"/>
    </source>
</evidence>
<dbReference type="PANTHER" id="PTHR46623:SF6">
    <property type="entry name" value="ALPHA_BETA-HYDROLASES SUPERFAMILY PROTEIN"/>
    <property type="match status" value="1"/>
</dbReference>
<dbReference type="InterPro" id="IPR051049">
    <property type="entry name" value="Dienelactone_hydrolase-like"/>
</dbReference>
<organism evidence="2 3">
    <name type="scientific">SAR92 clade bacterium</name>
    <dbReference type="NCBI Taxonomy" id="2315479"/>
    <lineage>
        <taxon>Bacteria</taxon>
        <taxon>Pseudomonadati</taxon>
        <taxon>Pseudomonadota</taxon>
        <taxon>Gammaproteobacteria</taxon>
        <taxon>Cellvibrionales</taxon>
        <taxon>Porticoccaceae</taxon>
        <taxon>SAR92 clade</taxon>
    </lineage>
</organism>
<dbReference type="Pfam" id="PF01738">
    <property type="entry name" value="DLH"/>
    <property type="match status" value="1"/>
</dbReference>
<sequence length="228" mass="25022">MAHSCKAIITAEDGHSFCAYLATPEKPQKGGIILIHEIFGVTPQMKTLADKLAFVGYKAIVPSLFDRIQPNACLDYSETNRGKGLAGACKREYILLDLEAVTHTLNTSITSVIGYCWGGGIAYFAACNLPINSGVSFYGTQLSSYLHQQSKCPFQFHFGGQDQTISSEIIEQVRVANPDSEVHIYPNAGHAFANQARSSFHAASNYLAERRLLEFLGNHIYQANQLKT</sequence>
<dbReference type="PANTHER" id="PTHR46623">
    <property type="entry name" value="CARBOXYMETHYLENEBUTENOLIDASE-RELATED"/>
    <property type="match status" value="1"/>
</dbReference>
<evidence type="ECO:0000313" key="2">
    <source>
        <dbReference type="EMBL" id="RZO19964.1"/>
    </source>
</evidence>
<proteinExistence type="predicted"/>
<evidence type="ECO:0000313" key="3">
    <source>
        <dbReference type="Proteomes" id="UP000315889"/>
    </source>
</evidence>
<accession>A0A520MFF9</accession>
<feature type="domain" description="Dienelactone hydrolase" evidence="1">
    <location>
        <begin position="18"/>
        <end position="219"/>
    </location>
</feature>
<dbReference type="InterPro" id="IPR029058">
    <property type="entry name" value="AB_hydrolase_fold"/>
</dbReference>
<dbReference type="InterPro" id="IPR002925">
    <property type="entry name" value="Dienelactn_hydro"/>
</dbReference>
<comment type="caution">
    <text evidence="2">The sequence shown here is derived from an EMBL/GenBank/DDBJ whole genome shotgun (WGS) entry which is preliminary data.</text>
</comment>
<dbReference type="SUPFAM" id="SSF53474">
    <property type="entry name" value="alpha/beta-Hydrolases"/>
    <property type="match status" value="1"/>
</dbReference>
<dbReference type="EMBL" id="SHBP01000007">
    <property type="protein sequence ID" value="RZO19964.1"/>
    <property type="molecule type" value="Genomic_DNA"/>
</dbReference>
<protein>
    <submittedName>
        <fullName evidence="2">Dienelactone hydrolase family protein</fullName>
    </submittedName>
</protein>
<reference evidence="2 3" key="1">
    <citation type="submission" date="2019-02" db="EMBL/GenBank/DDBJ databases">
        <title>Prokaryotic population dynamics and viral predation in marine succession experiment using metagenomics: the confinement effect.</title>
        <authorList>
            <person name="Haro-Moreno J.M."/>
            <person name="Rodriguez-Valera F."/>
            <person name="Lopez-Perez M."/>
        </authorList>
    </citation>
    <scope>NUCLEOTIDE SEQUENCE [LARGE SCALE GENOMIC DNA]</scope>
    <source>
        <strain evidence="2">MED-G170</strain>
    </source>
</reference>
<name>A0A520MFF9_9GAMM</name>